<dbReference type="InterPro" id="IPR011990">
    <property type="entry name" value="TPR-like_helical_dom_sf"/>
</dbReference>
<accession>A0A3D8LII3</accession>
<dbReference type="AlphaFoldDB" id="A0A3D8LII3"/>
<evidence type="ECO:0000313" key="2">
    <source>
        <dbReference type="Proteomes" id="UP000256708"/>
    </source>
</evidence>
<name>A0A3D8LII3_9BACT</name>
<dbReference type="SUPFAM" id="SSF48452">
    <property type="entry name" value="TPR-like"/>
    <property type="match status" value="1"/>
</dbReference>
<dbReference type="Proteomes" id="UP000256708">
    <property type="component" value="Unassembled WGS sequence"/>
</dbReference>
<evidence type="ECO:0000313" key="1">
    <source>
        <dbReference type="EMBL" id="RDV17217.1"/>
    </source>
</evidence>
<comment type="caution">
    <text evidence="1">The sequence shown here is derived from an EMBL/GenBank/DDBJ whole genome shotgun (WGS) entry which is preliminary data.</text>
</comment>
<evidence type="ECO:0008006" key="3">
    <source>
        <dbReference type="Google" id="ProtNLM"/>
    </source>
</evidence>
<dbReference type="RefSeq" id="WP_115563736.1">
    <property type="nucleotide sequence ID" value="NZ_QRGR01000001.1"/>
</dbReference>
<gene>
    <name evidence="1" type="ORF">DXT99_01545</name>
</gene>
<proteinExistence type="predicted"/>
<dbReference type="OrthoDB" id="714416at2"/>
<sequence length="490" mass="57246">MTSISSLFSLVHSLTKPEKRYFRLSVSLQSGEKEYVKLFDLLELHHTFDSALKKDIALQFPGTSVEPARKHLYRVLMKSLRNFQMEKQVEVRLMNLLQDSTILFNKGLVDESFQQLHKAQSTALKYEKFTFFILAAQSEIKHLIQLQFIGVDENTLIKKQEEINKLQGQLSTIHQHASLYELLLIRFWKSGTVRSLRESTQLNDLLLEEHMILNSQQFQSFESQQLHLQFQSVYFLMTGDPEGSLKVSYDLDKLFQQNVHLWADTPLYYVHFLNGILHNLRRMQYYEEMTFFLQRLNATAEISGSFALSIEYQVLEHELHRAVNQGQHGQAVALVQQWSASLDKEIDQLPIHIHAQLCLTVARVWYSSGAYSTALKYINRALNQPSNSLNRLLYVSCRLMNLLIHLALDNTDYLHYEIRSSERKLKAEHSWYKVEQLVFNHVKQWLRNRSVGVMPEQLLPLLEDPFEKQLILELGLQEWVLSLRPVKSPA</sequence>
<keyword evidence="2" id="KW-1185">Reference proteome</keyword>
<protein>
    <recommendedName>
        <fullName evidence="3">Tetratricopeptide repeat protein</fullName>
    </recommendedName>
</protein>
<reference evidence="2" key="1">
    <citation type="submission" date="2018-08" db="EMBL/GenBank/DDBJ databases">
        <authorList>
            <person name="Liu Z.-W."/>
            <person name="Du Z.-J."/>
        </authorList>
    </citation>
    <scope>NUCLEOTIDE SEQUENCE [LARGE SCALE GENOMIC DNA]</scope>
    <source>
        <strain evidence="2">H4X</strain>
    </source>
</reference>
<organism evidence="1 2">
    <name type="scientific">Pontibacter diazotrophicus</name>
    <dbReference type="NCBI Taxonomy" id="1400979"/>
    <lineage>
        <taxon>Bacteria</taxon>
        <taxon>Pseudomonadati</taxon>
        <taxon>Bacteroidota</taxon>
        <taxon>Cytophagia</taxon>
        <taxon>Cytophagales</taxon>
        <taxon>Hymenobacteraceae</taxon>
        <taxon>Pontibacter</taxon>
    </lineage>
</organism>
<dbReference type="EMBL" id="QRGR01000001">
    <property type="protein sequence ID" value="RDV17217.1"/>
    <property type="molecule type" value="Genomic_DNA"/>
</dbReference>